<dbReference type="SUPFAM" id="SSF51045">
    <property type="entry name" value="WW domain"/>
    <property type="match status" value="1"/>
</dbReference>
<dbReference type="InterPro" id="IPR036020">
    <property type="entry name" value="WW_dom_sf"/>
</dbReference>
<feature type="compositionally biased region" description="Polar residues" evidence="1">
    <location>
        <begin position="1"/>
        <end position="17"/>
    </location>
</feature>
<sequence>MSSTQDTNLGLSESQVGLCTEETTEKTNDITTTKVDQEVANNSSEEKPKDKDVETKLTEEEKEQHEEIADEQQKNVESDPALKVLDQEELNKVDSTNLNVNAIETEKVSEENGDQATLSGWSAVWDDNAQAYYYWNTITNETTWETPSNISNNNDLTAQPSNSEYAEYSEQDYYQYYSQYGYYPEAYYYGYDGSTLTASSGMANTAVASTEPPINPLDTLLDKIDKEVKSKLDRKPSKSKSSPTSESAYNSNDQEQPPSSTNLDKYDQYQSTTNDSDYQSFLAEHGSDGADYKFTARFNARTGKFQRDPTLNPEKFSADAKAIRQMSYFFDYDQFAESRGSAANKRLSSDASLDDSIRSHKKLNKKDIEMFKQKKKEKKEMKKKSWLLSDD</sequence>
<evidence type="ECO:0000313" key="4">
    <source>
        <dbReference type="Proteomes" id="UP000789570"/>
    </source>
</evidence>
<accession>A0A9N9FQE4</accession>
<organism evidence="3 4">
    <name type="scientific">Funneliformis caledonium</name>
    <dbReference type="NCBI Taxonomy" id="1117310"/>
    <lineage>
        <taxon>Eukaryota</taxon>
        <taxon>Fungi</taxon>
        <taxon>Fungi incertae sedis</taxon>
        <taxon>Mucoromycota</taxon>
        <taxon>Glomeromycotina</taxon>
        <taxon>Glomeromycetes</taxon>
        <taxon>Glomerales</taxon>
        <taxon>Glomeraceae</taxon>
        <taxon>Funneliformis</taxon>
    </lineage>
</organism>
<dbReference type="AlphaFoldDB" id="A0A9N9FQE4"/>
<dbReference type="InterPro" id="IPR001202">
    <property type="entry name" value="WW_dom"/>
</dbReference>
<feature type="region of interest" description="Disordered" evidence="1">
    <location>
        <begin position="1"/>
        <end position="81"/>
    </location>
</feature>
<feature type="compositionally biased region" description="Polar residues" evidence="1">
    <location>
        <begin position="248"/>
        <end position="271"/>
    </location>
</feature>
<keyword evidence="4" id="KW-1185">Reference proteome</keyword>
<dbReference type="PROSITE" id="PS50020">
    <property type="entry name" value="WW_DOMAIN_2"/>
    <property type="match status" value="1"/>
</dbReference>
<dbReference type="OrthoDB" id="2444812at2759"/>
<proteinExistence type="predicted"/>
<comment type="caution">
    <text evidence="3">The sequence shown here is derived from an EMBL/GenBank/DDBJ whole genome shotgun (WGS) entry which is preliminary data.</text>
</comment>
<dbReference type="Proteomes" id="UP000789570">
    <property type="component" value="Unassembled WGS sequence"/>
</dbReference>
<dbReference type="CDD" id="cd00201">
    <property type="entry name" value="WW"/>
    <property type="match status" value="1"/>
</dbReference>
<reference evidence="3" key="1">
    <citation type="submission" date="2021-06" db="EMBL/GenBank/DDBJ databases">
        <authorList>
            <person name="Kallberg Y."/>
            <person name="Tangrot J."/>
            <person name="Rosling A."/>
        </authorList>
    </citation>
    <scope>NUCLEOTIDE SEQUENCE</scope>
    <source>
        <strain evidence="3">UK204</strain>
    </source>
</reference>
<gene>
    <name evidence="3" type="ORF">FCALED_LOCUS6032</name>
</gene>
<feature type="region of interest" description="Disordered" evidence="1">
    <location>
        <begin position="364"/>
        <end position="391"/>
    </location>
</feature>
<dbReference type="Gene3D" id="2.20.70.10">
    <property type="match status" value="1"/>
</dbReference>
<feature type="region of interest" description="Disordered" evidence="1">
    <location>
        <begin position="228"/>
        <end position="271"/>
    </location>
</feature>
<feature type="domain" description="WW" evidence="2">
    <location>
        <begin position="115"/>
        <end position="149"/>
    </location>
</feature>
<evidence type="ECO:0000313" key="3">
    <source>
        <dbReference type="EMBL" id="CAG8549203.1"/>
    </source>
</evidence>
<feature type="compositionally biased region" description="Basic residues" evidence="1">
    <location>
        <begin position="373"/>
        <end position="385"/>
    </location>
</feature>
<feature type="compositionally biased region" description="Basic and acidic residues" evidence="1">
    <location>
        <begin position="44"/>
        <end position="77"/>
    </location>
</feature>
<evidence type="ECO:0000259" key="2">
    <source>
        <dbReference type="PROSITE" id="PS50020"/>
    </source>
</evidence>
<protein>
    <submittedName>
        <fullName evidence="3">9344_t:CDS:1</fullName>
    </submittedName>
</protein>
<name>A0A9N9FQE4_9GLOM</name>
<evidence type="ECO:0000256" key="1">
    <source>
        <dbReference type="SAM" id="MobiDB-lite"/>
    </source>
</evidence>
<dbReference type="SMART" id="SM00456">
    <property type="entry name" value="WW"/>
    <property type="match status" value="1"/>
</dbReference>
<dbReference type="Pfam" id="PF00397">
    <property type="entry name" value="WW"/>
    <property type="match status" value="1"/>
</dbReference>
<dbReference type="EMBL" id="CAJVPQ010001379">
    <property type="protein sequence ID" value="CAG8549203.1"/>
    <property type="molecule type" value="Genomic_DNA"/>
</dbReference>
<dbReference type="PROSITE" id="PS01159">
    <property type="entry name" value="WW_DOMAIN_1"/>
    <property type="match status" value="1"/>
</dbReference>